<feature type="signal peptide" evidence="2">
    <location>
        <begin position="1"/>
        <end position="25"/>
    </location>
</feature>
<evidence type="ECO:0000313" key="3">
    <source>
        <dbReference type="EMBL" id="RZF45961.1"/>
    </source>
</evidence>
<sequence length="801" mass="90476">MAFNTCVSWLLFVTLSTFYIAEVHLQKIIPEHLTKCYEYPPKQLLPRTMDTLIEIIRKIESAPGFNMDMKMLATTMLHRFRVDGIERDPDVLTLIAVPYRISGFQAYRQQILFDYLLPVGSRYHYFNVLNDVEKCTLHQMLSSTVDPWQRGDESTTCPQTVFGPIAPITQPFGVKGAKMSSCPQELGVVSEGKSTVSAGTVIAAIAAALSPVEVQQLQILANLQRDQRSLNPGRPTSVADLSDSYVNNTWAATLAGDLAEVIEFQAANVEDIFLGANGVWNDTLIPTAYYFTSLEKKRIEKKTWQITDAEALGGVDGLILAREVSSLTSNMYQPRLSQILEMYYSTKGLFLNSNIQACYREQNIKNIMQTEKQNLLSQIVKFAELLDAKTSSYIIDKSFIADAGRQTVDRFSSYLSELLKGTKCEEQMMRKAKVYLTFVIDQTWLPYKTLQLIMYLSRALDASDYGSTISVLNGQTGYTIVDDARNTSSIYSNWTASPHTEPYGLSLPNALITLKQRLENRIEKEKNQNIYTSSSCVALVMGYSTNIPDSDYERAKSLIRSIKSLNPDLRLIYVASWRNNFMYARLTESTDSHDDKVITIDADGSIPLRSFLPQLQDPLLSVPRSLSAPYCSIGQGESYFEEYITPGQPLKYRIHPAYLCGSDELTIKVTNREYGSIQVCKSRSEKASGDYACRSLRPYEEHYFRIQDPCQKSRYYRGEGLQWSEGCMPIYIDVTVYSTLNKCTETKCRFPDQVKFNIALKGLQCVQPYKAICSSARKLISHLGFSTYALLAILVYSLNYT</sequence>
<dbReference type="Proteomes" id="UP000291343">
    <property type="component" value="Unassembled WGS sequence"/>
</dbReference>
<feature type="chain" id="PRO_5019780891" description="Peptidase S8/S53 domain-containing protein" evidence="2">
    <location>
        <begin position="26"/>
        <end position="801"/>
    </location>
</feature>
<dbReference type="OrthoDB" id="549017at2759"/>
<reference evidence="3 4" key="1">
    <citation type="journal article" date="2017" name="Gigascience">
        <title>Genome sequence of the small brown planthopper, Laodelphax striatellus.</title>
        <authorList>
            <person name="Zhu J."/>
            <person name="Jiang F."/>
            <person name="Wang X."/>
            <person name="Yang P."/>
            <person name="Bao Y."/>
            <person name="Zhao W."/>
            <person name="Wang W."/>
            <person name="Lu H."/>
            <person name="Wang Q."/>
            <person name="Cui N."/>
            <person name="Li J."/>
            <person name="Chen X."/>
            <person name="Luo L."/>
            <person name="Yu J."/>
            <person name="Kang L."/>
            <person name="Cui F."/>
        </authorList>
    </citation>
    <scope>NUCLEOTIDE SEQUENCE [LARGE SCALE GENOMIC DNA]</scope>
    <source>
        <strain evidence="3">Lst14</strain>
    </source>
</reference>
<organism evidence="3 4">
    <name type="scientific">Laodelphax striatellus</name>
    <name type="common">Small brown planthopper</name>
    <name type="synonym">Delphax striatella</name>
    <dbReference type="NCBI Taxonomy" id="195883"/>
    <lineage>
        <taxon>Eukaryota</taxon>
        <taxon>Metazoa</taxon>
        <taxon>Ecdysozoa</taxon>
        <taxon>Arthropoda</taxon>
        <taxon>Hexapoda</taxon>
        <taxon>Insecta</taxon>
        <taxon>Pterygota</taxon>
        <taxon>Neoptera</taxon>
        <taxon>Paraneoptera</taxon>
        <taxon>Hemiptera</taxon>
        <taxon>Auchenorrhyncha</taxon>
        <taxon>Fulgoroidea</taxon>
        <taxon>Delphacidae</taxon>
        <taxon>Criomorphinae</taxon>
        <taxon>Laodelphax</taxon>
    </lineage>
</organism>
<comment type="caution">
    <text evidence="3">The sequence shown here is derived from an EMBL/GenBank/DDBJ whole genome shotgun (WGS) entry which is preliminary data.</text>
</comment>
<dbReference type="EMBL" id="QKKF02007569">
    <property type="protein sequence ID" value="RZF45961.1"/>
    <property type="molecule type" value="Genomic_DNA"/>
</dbReference>
<protein>
    <recommendedName>
        <fullName evidence="5">Peptidase S8/S53 domain-containing protein</fullName>
    </recommendedName>
</protein>
<keyword evidence="4" id="KW-1185">Reference proteome</keyword>
<evidence type="ECO:0000256" key="1">
    <source>
        <dbReference type="SAM" id="Phobius"/>
    </source>
</evidence>
<keyword evidence="2" id="KW-0732">Signal</keyword>
<keyword evidence="1" id="KW-1133">Transmembrane helix</keyword>
<dbReference type="STRING" id="195883.A0A482XL24"/>
<name>A0A482XL24_LAOST</name>
<dbReference type="AlphaFoldDB" id="A0A482XL24"/>
<evidence type="ECO:0000256" key="2">
    <source>
        <dbReference type="SAM" id="SignalP"/>
    </source>
</evidence>
<accession>A0A482XL24</accession>
<keyword evidence="1" id="KW-0812">Transmembrane</keyword>
<proteinExistence type="predicted"/>
<feature type="transmembrane region" description="Helical" evidence="1">
    <location>
        <begin position="779"/>
        <end position="798"/>
    </location>
</feature>
<gene>
    <name evidence="3" type="ORF">LSTR_LSTR008338</name>
</gene>
<evidence type="ECO:0008006" key="5">
    <source>
        <dbReference type="Google" id="ProtNLM"/>
    </source>
</evidence>
<evidence type="ECO:0000313" key="4">
    <source>
        <dbReference type="Proteomes" id="UP000291343"/>
    </source>
</evidence>
<dbReference type="InParanoid" id="A0A482XL24"/>
<keyword evidence="1" id="KW-0472">Membrane</keyword>